<proteinExistence type="predicted"/>
<reference evidence="1" key="1">
    <citation type="journal article" date="2021" name="New Phytol.">
        <title>Evolutionary innovations through gain and loss of genes in the ectomycorrhizal Boletales.</title>
        <authorList>
            <person name="Wu G."/>
            <person name="Miyauchi S."/>
            <person name="Morin E."/>
            <person name="Kuo A."/>
            <person name="Drula E."/>
            <person name="Varga T."/>
            <person name="Kohler A."/>
            <person name="Feng B."/>
            <person name="Cao Y."/>
            <person name="Lipzen A."/>
            <person name="Daum C."/>
            <person name="Hundley H."/>
            <person name="Pangilinan J."/>
            <person name="Johnson J."/>
            <person name="Barry K."/>
            <person name="LaButti K."/>
            <person name="Ng V."/>
            <person name="Ahrendt S."/>
            <person name="Min B."/>
            <person name="Choi I.G."/>
            <person name="Park H."/>
            <person name="Plett J.M."/>
            <person name="Magnuson J."/>
            <person name="Spatafora J.W."/>
            <person name="Nagy L.G."/>
            <person name="Henrissat B."/>
            <person name="Grigoriev I.V."/>
            <person name="Yang Z.L."/>
            <person name="Xu J."/>
            <person name="Martin F.M."/>
        </authorList>
    </citation>
    <scope>NUCLEOTIDE SEQUENCE</scope>
    <source>
        <strain evidence="1">ATCC 28755</strain>
    </source>
</reference>
<comment type="caution">
    <text evidence="1">The sequence shown here is derived from an EMBL/GenBank/DDBJ whole genome shotgun (WGS) entry which is preliminary data.</text>
</comment>
<name>A0ACB7ZUU6_9AGAM</name>
<accession>A0ACB7ZUU6</accession>
<sequence>MVASMTEPLPPSVSELLADRHKARARYPTNSPSVWQRSRTQPSLLPRLLGRHNLDTPSASLYRIYEFFVLGWNIALRNEFEYFCCSHPDWSVCALHDPADPDPLRYAVLAVLTRLMCASFNRRIDLGLPRDAPAIIVDFEALQARPKVHERIPEWADRVPSLQEPVFIPDAEGNELQEGDPDVSEEFKAMNIIVQMPHIHFV</sequence>
<evidence type="ECO:0000313" key="1">
    <source>
        <dbReference type="EMBL" id="KAH7904820.1"/>
    </source>
</evidence>
<gene>
    <name evidence="1" type="ORF">BJ138DRAFT_860996</name>
</gene>
<dbReference type="Proteomes" id="UP000790377">
    <property type="component" value="Unassembled WGS sequence"/>
</dbReference>
<evidence type="ECO:0000313" key="2">
    <source>
        <dbReference type="Proteomes" id="UP000790377"/>
    </source>
</evidence>
<dbReference type="EMBL" id="MU268351">
    <property type="protein sequence ID" value="KAH7904820.1"/>
    <property type="molecule type" value="Genomic_DNA"/>
</dbReference>
<keyword evidence="2" id="KW-1185">Reference proteome</keyword>
<protein>
    <submittedName>
        <fullName evidence="1">Uncharacterized protein</fullName>
    </submittedName>
</protein>
<organism evidence="1 2">
    <name type="scientific">Hygrophoropsis aurantiaca</name>
    <dbReference type="NCBI Taxonomy" id="72124"/>
    <lineage>
        <taxon>Eukaryota</taxon>
        <taxon>Fungi</taxon>
        <taxon>Dikarya</taxon>
        <taxon>Basidiomycota</taxon>
        <taxon>Agaricomycotina</taxon>
        <taxon>Agaricomycetes</taxon>
        <taxon>Agaricomycetidae</taxon>
        <taxon>Boletales</taxon>
        <taxon>Coniophorineae</taxon>
        <taxon>Hygrophoropsidaceae</taxon>
        <taxon>Hygrophoropsis</taxon>
    </lineage>
</organism>